<evidence type="ECO:0000313" key="2">
    <source>
        <dbReference type="EMBL" id="GFH17992.1"/>
    </source>
</evidence>
<proteinExistence type="predicted"/>
<feature type="non-terminal residue" evidence="2">
    <location>
        <position position="1"/>
    </location>
</feature>
<accession>A0A699ZQ19</accession>
<organism evidence="2 3">
    <name type="scientific">Haematococcus lacustris</name>
    <name type="common">Green alga</name>
    <name type="synonym">Haematococcus pluvialis</name>
    <dbReference type="NCBI Taxonomy" id="44745"/>
    <lineage>
        <taxon>Eukaryota</taxon>
        <taxon>Viridiplantae</taxon>
        <taxon>Chlorophyta</taxon>
        <taxon>core chlorophytes</taxon>
        <taxon>Chlorophyceae</taxon>
        <taxon>CS clade</taxon>
        <taxon>Chlamydomonadales</taxon>
        <taxon>Haematococcaceae</taxon>
        <taxon>Haematococcus</taxon>
    </lineage>
</organism>
<dbReference type="EMBL" id="BLLF01001233">
    <property type="protein sequence ID" value="GFH17992.1"/>
    <property type="molecule type" value="Genomic_DNA"/>
</dbReference>
<evidence type="ECO:0000256" key="1">
    <source>
        <dbReference type="SAM" id="MobiDB-lite"/>
    </source>
</evidence>
<sequence length="76" mass="7475">VGLRVGEATTEALPAASHLSTSPSRPSSCPPGSSGLPSSPPPSAPSAGRAASPTHTTYSALLESIQMLALDPAPKV</sequence>
<reference evidence="2 3" key="1">
    <citation type="submission" date="2020-02" db="EMBL/GenBank/DDBJ databases">
        <title>Draft genome sequence of Haematococcus lacustris strain NIES-144.</title>
        <authorList>
            <person name="Morimoto D."/>
            <person name="Nakagawa S."/>
            <person name="Yoshida T."/>
            <person name="Sawayama S."/>
        </authorList>
    </citation>
    <scope>NUCLEOTIDE SEQUENCE [LARGE SCALE GENOMIC DNA]</scope>
    <source>
        <strain evidence="2 3">NIES-144</strain>
    </source>
</reference>
<feature type="compositionally biased region" description="Low complexity" evidence="1">
    <location>
        <begin position="45"/>
        <end position="54"/>
    </location>
</feature>
<evidence type="ECO:0000313" key="3">
    <source>
        <dbReference type="Proteomes" id="UP000485058"/>
    </source>
</evidence>
<name>A0A699ZQ19_HAELA</name>
<feature type="region of interest" description="Disordered" evidence="1">
    <location>
        <begin position="1"/>
        <end position="57"/>
    </location>
</feature>
<dbReference type="Proteomes" id="UP000485058">
    <property type="component" value="Unassembled WGS sequence"/>
</dbReference>
<feature type="compositionally biased region" description="Low complexity" evidence="1">
    <location>
        <begin position="16"/>
        <end position="37"/>
    </location>
</feature>
<dbReference type="AlphaFoldDB" id="A0A699ZQ19"/>
<protein>
    <submittedName>
        <fullName evidence="2">Uncharacterized protein</fullName>
    </submittedName>
</protein>
<comment type="caution">
    <text evidence="2">The sequence shown here is derived from an EMBL/GenBank/DDBJ whole genome shotgun (WGS) entry which is preliminary data.</text>
</comment>
<keyword evidence="3" id="KW-1185">Reference proteome</keyword>
<gene>
    <name evidence="2" type="ORF">HaLaN_14724</name>
</gene>